<dbReference type="SMART" id="SM00829">
    <property type="entry name" value="PKS_ER"/>
    <property type="match status" value="1"/>
</dbReference>
<evidence type="ECO:0000256" key="5">
    <source>
        <dbReference type="RuleBase" id="RU361277"/>
    </source>
</evidence>
<protein>
    <submittedName>
        <fullName evidence="7">IMP dehydrogenase</fullName>
    </submittedName>
</protein>
<dbReference type="RefSeq" id="WP_066496316.1">
    <property type="nucleotide sequence ID" value="NZ_BJMO01000051.1"/>
</dbReference>
<dbReference type="KEGG" id="satk:SA2016_1115"/>
<accession>A0A126ZXW4</accession>
<keyword evidence="4" id="KW-0560">Oxidoreductase</keyword>
<dbReference type="SUPFAM" id="SSF51735">
    <property type="entry name" value="NAD(P)-binding Rossmann-fold domains"/>
    <property type="match status" value="1"/>
</dbReference>
<dbReference type="PANTHER" id="PTHR42813">
    <property type="entry name" value="ZINC-TYPE ALCOHOL DEHYDROGENASE-LIKE"/>
    <property type="match status" value="1"/>
</dbReference>
<dbReference type="InterPro" id="IPR002328">
    <property type="entry name" value="ADH_Zn_CS"/>
</dbReference>
<evidence type="ECO:0000256" key="1">
    <source>
        <dbReference type="ARBA" id="ARBA00001947"/>
    </source>
</evidence>
<sequence length="356" mass="36895">MRATMIHGTRDIRVEDRPEPEIRLAGDAVVRVTAACVCGSDLWPYRGVRATEEPHPIGHEFVGVVEAVGDDVTAVKVGDFVVAPWAISCGECPPCRHGVQVACEHRAAWGGSDEQGLPVDGGQGERVRVPLANGTLVPVAGVTDPDEALTKSLLTLSDVMGTGHHAAVAAQVGPGRSVVIVGDGAVGLCAVLAAKRLGAERIIAMSRHEDRAAIARQFGATDVVAERGQEAAEKVRSILGGLLADSVLECVGTKESMEQAFACTRPGGSLGFVGVPAGGAELPIGTMFSKNISVGGGAASTREYLPELLADVLSGAINPGLVFDSVMPLEDAAEAYRAMDERRATKVMLVPAGAQR</sequence>
<keyword evidence="8" id="KW-1185">Reference proteome</keyword>
<dbReference type="InterPro" id="IPR020843">
    <property type="entry name" value="ER"/>
</dbReference>
<dbReference type="SUPFAM" id="SSF50129">
    <property type="entry name" value="GroES-like"/>
    <property type="match status" value="1"/>
</dbReference>
<evidence type="ECO:0000313" key="8">
    <source>
        <dbReference type="Proteomes" id="UP000070134"/>
    </source>
</evidence>
<evidence type="ECO:0000256" key="3">
    <source>
        <dbReference type="ARBA" id="ARBA00022833"/>
    </source>
</evidence>
<dbReference type="InterPro" id="IPR013149">
    <property type="entry name" value="ADH-like_C"/>
</dbReference>
<dbReference type="InterPro" id="IPR011032">
    <property type="entry name" value="GroES-like_sf"/>
</dbReference>
<organism evidence="7 8">
    <name type="scientific">Sinomonas atrocyanea</name>
    <dbReference type="NCBI Taxonomy" id="37927"/>
    <lineage>
        <taxon>Bacteria</taxon>
        <taxon>Bacillati</taxon>
        <taxon>Actinomycetota</taxon>
        <taxon>Actinomycetes</taxon>
        <taxon>Micrococcales</taxon>
        <taxon>Micrococcaceae</taxon>
        <taxon>Sinomonas</taxon>
    </lineage>
</organism>
<evidence type="ECO:0000313" key="7">
    <source>
        <dbReference type="EMBL" id="AMM31797.1"/>
    </source>
</evidence>
<dbReference type="EMBL" id="CP014518">
    <property type="protein sequence ID" value="AMM31797.1"/>
    <property type="molecule type" value="Genomic_DNA"/>
</dbReference>
<dbReference type="GO" id="GO:0008270">
    <property type="term" value="F:zinc ion binding"/>
    <property type="evidence" value="ECO:0007669"/>
    <property type="project" value="InterPro"/>
</dbReference>
<dbReference type="AlphaFoldDB" id="A0A126ZXW4"/>
<keyword evidence="3 5" id="KW-0862">Zinc</keyword>
<dbReference type="PANTHER" id="PTHR42813:SF2">
    <property type="entry name" value="DEHYDROGENASE, ZINC-CONTAINING, PUTATIVE (AFU_ORTHOLOGUE AFUA_2G02810)-RELATED"/>
    <property type="match status" value="1"/>
</dbReference>
<evidence type="ECO:0000256" key="2">
    <source>
        <dbReference type="ARBA" id="ARBA00022723"/>
    </source>
</evidence>
<dbReference type="PATRIC" id="fig|37927.3.peg.1160"/>
<dbReference type="CDD" id="cd08287">
    <property type="entry name" value="FDH_like_ADH3"/>
    <property type="match status" value="1"/>
</dbReference>
<name>A0A126ZXW4_9MICC</name>
<evidence type="ECO:0000259" key="6">
    <source>
        <dbReference type="SMART" id="SM00829"/>
    </source>
</evidence>
<dbReference type="Pfam" id="PF08240">
    <property type="entry name" value="ADH_N"/>
    <property type="match status" value="1"/>
</dbReference>
<gene>
    <name evidence="7" type="ORF">SA2016_1115</name>
</gene>
<dbReference type="InterPro" id="IPR036291">
    <property type="entry name" value="NAD(P)-bd_dom_sf"/>
</dbReference>
<keyword evidence="2 5" id="KW-0479">Metal-binding</keyword>
<comment type="similarity">
    <text evidence="5">Belongs to the zinc-containing alcohol dehydrogenase family.</text>
</comment>
<evidence type="ECO:0000256" key="4">
    <source>
        <dbReference type="ARBA" id="ARBA00023002"/>
    </source>
</evidence>
<dbReference type="GO" id="GO:0016491">
    <property type="term" value="F:oxidoreductase activity"/>
    <property type="evidence" value="ECO:0007669"/>
    <property type="project" value="UniProtKB-KW"/>
</dbReference>
<dbReference type="Gene3D" id="3.90.180.10">
    <property type="entry name" value="Medium-chain alcohol dehydrogenases, catalytic domain"/>
    <property type="match status" value="1"/>
</dbReference>
<dbReference type="Proteomes" id="UP000070134">
    <property type="component" value="Chromosome"/>
</dbReference>
<dbReference type="InterPro" id="IPR013154">
    <property type="entry name" value="ADH-like_N"/>
</dbReference>
<feature type="domain" description="Enoyl reductase (ER)" evidence="6">
    <location>
        <begin position="8"/>
        <end position="349"/>
    </location>
</feature>
<dbReference type="Pfam" id="PF00107">
    <property type="entry name" value="ADH_zinc_N"/>
    <property type="match status" value="1"/>
</dbReference>
<dbReference type="PROSITE" id="PS00059">
    <property type="entry name" value="ADH_ZINC"/>
    <property type="match status" value="1"/>
</dbReference>
<reference evidence="7 8" key="1">
    <citation type="submission" date="2016-02" db="EMBL/GenBank/DDBJ databases">
        <title>Complete genome of Sinomonas atrocyanea KCTC 3377.</title>
        <authorList>
            <person name="Kim K.M."/>
        </authorList>
    </citation>
    <scope>NUCLEOTIDE SEQUENCE [LARGE SCALE GENOMIC DNA]</scope>
    <source>
        <strain evidence="7 8">KCTC 3377</strain>
    </source>
</reference>
<dbReference type="OrthoDB" id="241504at2"/>
<dbReference type="STRING" id="37927.SA2016_1115"/>
<dbReference type="Gene3D" id="3.40.50.720">
    <property type="entry name" value="NAD(P)-binding Rossmann-like Domain"/>
    <property type="match status" value="1"/>
</dbReference>
<proteinExistence type="inferred from homology"/>
<comment type="cofactor">
    <cofactor evidence="1 5">
        <name>Zn(2+)</name>
        <dbReference type="ChEBI" id="CHEBI:29105"/>
    </cofactor>
</comment>